<name>A0AA97AJM3_9CYAN</name>
<dbReference type="Pfam" id="PF02537">
    <property type="entry name" value="CRCB"/>
    <property type="match status" value="1"/>
</dbReference>
<protein>
    <recommendedName>
        <fullName evidence="10">Fluoride-specific ion channel FluC</fullName>
    </recommendedName>
</protein>
<evidence type="ECO:0000256" key="8">
    <source>
        <dbReference type="ARBA" id="ARBA00035585"/>
    </source>
</evidence>
<dbReference type="GO" id="GO:0140114">
    <property type="term" value="P:cellular detoxification of fluoride"/>
    <property type="evidence" value="ECO:0007669"/>
    <property type="project" value="UniProtKB-UniRule"/>
</dbReference>
<dbReference type="HAMAP" id="MF_00454">
    <property type="entry name" value="FluC"/>
    <property type="match status" value="1"/>
</dbReference>
<keyword evidence="10" id="KW-0915">Sodium</keyword>
<organism evidence="11">
    <name type="scientific">Leptolyngbya sp. NK1-12</name>
    <dbReference type="NCBI Taxonomy" id="2547451"/>
    <lineage>
        <taxon>Bacteria</taxon>
        <taxon>Bacillati</taxon>
        <taxon>Cyanobacteriota</taxon>
        <taxon>Cyanophyceae</taxon>
        <taxon>Leptolyngbyales</taxon>
        <taxon>Leptolyngbyaceae</taxon>
        <taxon>Leptolyngbya group</taxon>
        <taxon>Leptolyngbya</taxon>
    </lineage>
</organism>
<keyword evidence="10" id="KW-0479">Metal-binding</keyword>
<evidence type="ECO:0000256" key="1">
    <source>
        <dbReference type="ARBA" id="ARBA00004651"/>
    </source>
</evidence>
<proteinExistence type="inferred from homology"/>
<comment type="similarity">
    <text evidence="7 10">Belongs to the fluoride channel Fluc/FEX (TC 1.A.43) family.</text>
</comment>
<evidence type="ECO:0000256" key="2">
    <source>
        <dbReference type="ARBA" id="ARBA00022475"/>
    </source>
</evidence>
<feature type="transmembrane region" description="Helical" evidence="10">
    <location>
        <begin position="12"/>
        <end position="31"/>
    </location>
</feature>
<comment type="activity regulation">
    <text evidence="10">Na(+) is not transported, but it plays an essential structural role and its presence is essential for fluoride channel function.</text>
</comment>
<dbReference type="GO" id="GO:0005886">
    <property type="term" value="C:plasma membrane"/>
    <property type="evidence" value="ECO:0007669"/>
    <property type="project" value="UniProtKB-SubCell"/>
</dbReference>
<keyword evidence="10" id="KW-0406">Ion transport</keyword>
<feature type="transmembrane region" description="Helical" evidence="10">
    <location>
        <begin position="77"/>
        <end position="95"/>
    </location>
</feature>
<evidence type="ECO:0000256" key="4">
    <source>
        <dbReference type="ARBA" id="ARBA00022989"/>
    </source>
</evidence>
<evidence type="ECO:0000313" key="11">
    <source>
        <dbReference type="EMBL" id="WNZ27960.1"/>
    </source>
</evidence>
<dbReference type="EMBL" id="CP053587">
    <property type="protein sequence ID" value="WNZ27960.1"/>
    <property type="molecule type" value="Genomic_DNA"/>
</dbReference>
<evidence type="ECO:0000256" key="5">
    <source>
        <dbReference type="ARBA" id="ARBA00023136"/>
    </source>
</evidence>
<keyword evidence="4 10" id="KW-1133">Transmembrane helix</keyword>
<dbReference type="AlphaFoldDB" id="A0AA97AJM3"/>
<dbReference type="GO" id="GO:0062054">
    <property type="term" value="F:fluoride channel activity"/>
    <property type="evidence" value="ECO:0007669"/>
    <property type="project" value="UniProtKB-UniRule"/>
</dbReference>
<keyword evidence="3 10" id="KW-0812">Transmembrane</keyword>
<feature type="transmembrane region" description="Helical" evidence="10">
    <location>
        <begin position="110"/>
        <end position="131"/>
    </location>
</feature>
<keyword evidence="5 10" id="KW-0472">Membrane</keyword>
<keyword evidence="10" id="KW-0813">Transport</keyword>
<comment type="catalytic activity">
    <reaction evidence="8">
        <text>fluoride(in) = fluoride(out)</text>
        <dbReference type="Rhea" id="RHEA:76159"/>
        <dbReference type="ChEBI" id="CHEBI:17051"/>
    </reaction>
    <physiologicalReaction direction="left-to-right" evidence="8">
        <dbReference type="Rhea" id="RHEA:76160"/>
    </physiologicalReaction>
</comment>
<evidence type="ECO:0000256" key="9">
    <source>
        <dbReference type="ARBA" id="ARBA00049940"/>
    </source>
</evidence>
<evidence type="ECO:0000256" key="3">
    <source>
        <dbReference type="ARBA" id="ARBA00022692"/>
    </source>
</evidence>
<dbReference type="InterPro" id="IPR003691">
    <property type="entry name" value="FluC"/>
</dbReference>
<comment type="function">
    <text evidence="9 10">Fluoride-specific ion channel. Important for reducing fluoride concentration in the cell, thus reducing its toxicity.</text>
</comment>
<reference evidence="11" key="1">
    <citation type="submission" date="2020-05" db="EMBL/GenBank/DDBJ databases">
        <authorList>
            <person name="Zhu T."/>
            <person name="Keshari N."/>
            <person name="Lu X."/>
        </authorList>
    </citation>
    <scope>NUCLEOTIDE SEQUENCE</scope>
    <source>
        <strain evidence="11">NK1-12</strain>
    </source>
</reference>
<accession>A0AA97AJM3</accession>
<keyword evidence="6 10" id="KW-0407">Ion channel</keyword>
<sequence>MLQSILRSSNLRVPIAISLGAIAGALSRYFLSATMNQWLGTVFPFATFLINLSGALLMGFFTNFAVNRRIISPDVRLIVAVGFLGSYTTFSTYTLDLEKLLAIGNWQLTALYWIGSTLLGLVCLELGGYIARRLPFG</sequence>
<feature type="binding site" evidence="10">
    <location>
        <position position="88"/>
    </location>
    <ligand>
        <name>Na(+)</name>
        <dbReference type="ChEBI" id="CHEBI:29101"/>
        <note>structural</note>
    </ligand>
</feature>
<keyword evidence="2 10" id="KW-1003">Cell membrane</keyword>
<gene>
    <name evidence="10 11" type="primary">crcB</name>
    <name evidence="10" type="synonym">fluC</name>
    <name evidence="11" type="ORF">HJG54_30105</name>
</gene>
<dbReference type="PANTHER" id="PTHR28259">
    <property type="entry name" value="FLUORIDE EXPORT PROTEIN 1-RELATED"/>
    <property type="match status" value="1"/>
</dbReference>
<feature type="binding site" evidence="10">
    <location>
        <position position="85"/>
    </location>
    <ligand>
        <name>Na(+)</name>
        <dbReference type="ChEBI" id="CHEBI:29101"/>
        <note>structural</note>
    </ligand>
</feature>
<dbReference type="GO" id="GO:0046872">
    <property type="term" value="F:metal ion binding"/>
    <property type="evidence" value="ECO:0007669"/>
    <property type="project" value="UniProtKB-KW"/>
</dbReference>
<evidence type="ECO:0000256" key="10">
    <source>
        <dbReference type="HAMAP-Rule" id="MF_00454"/>
    </source>
</evidence>
<comment type="subcellular location">
    <subcellularLocation>
        <location evidence="1 10">Cell membrane</location>
        <topology evidence="1 10">Multi-pass membrane protein</topology>
    </subcellularLocation>
</comment>
<evidence type="ECO:0000256" key="7">
    <source>
        <dbReference type="ARBA" id="ARBA00035120"/>
    </source>
</evidence>
<evidence type="ECO:0000256" key="6">
    <source>
        <dbReference type="ARBA" id="ARBA00023303"/>
    </source>
</evidence>
<feature type="transmembrane region" description="Helical" evidence="10">
    <location>
        <begin position="43"/>
        <end position="65"/>
    </location>
</feature>
<dbReference type="NCBIfam" id="TIGR00494">
    <property type="entry name" value="crcB"/>
    <property type="match status" value="1"/>
</dbReference>
<dbReference type="PANTHER" id="PTHR28259:SF1">
    <property type="entry name" value="FLUORIDE EXPORT PROTEIN 1-RELATED"/>
    <property type="match status" value="1"/>
</dbReference>